<organism evidence="1 2">
    <name type="scientific">Tenacibaculum polynesiense</name>
    <dbReference type="NCBI Taxonomy" id="3137857"/>
    <lineage>
        <taxon>Bacteria</taxon>
        <taxon>Pseudomonadati</taxon>
        <taxon>Bacteroidota</taxon>
        <taxon>Flavobacteriia</taxon>
        <taxon>Flavobacteriales</taxon>
        <taxon>Flavobacteriaceae</taxon>
        <taxon>Tenacibaculum</taxon>
    </lineage>
</organism>
<comment type="caution">
    <text evidence="1">The sequence shown here is derived from an EMBL/GenBank/DDBJ whole genome shotgun (WGS) entry which is preliminary data.</text>
</comment>
<dbReference type="RefSeq" id="WP_348718951.1">
    <property type="nucleotide sequence ID" value="NZ_CAXJIO010000017.1"/>
</dbReference>
<proteinExistence type="predicted"/>
<evidence type="ECO:0008006" key="3">
    <source>
        <dbReference type="Google" id="ProtNLM"/>
    </source>
</evidence>
<reference evidence="1 2" key="1">
    <citation type="submission" date="2024-05" db="EMBL/GenBank/DDBJ databases">
        <authorList>
            <person name="Duchaud E."/>
        </authorList>
    </citation>
    <scope>NUCLEOTIDE SEQUENCE [LARGE SCALE GENOMIC DNA]</scope>
    <source>
        <strain evidence="1">Ena-SAMPLE-TAB-13-05-2024-13:56:06:370-140308</strain>
    </source>
</reference>
<name>A0ABP1F313_9FLAO</name>
<keyword evidence="2" id="KW-1185">Reference proteome</keyword>
<dbReference type="Proteomes" id="UP001497527">
    <property type="component" value="Unassembled WGS sequence"/>
</dbReference>
<evidence type="ECO:0000313" key="1">
    <source>
        <dbReference type="EMBL" id="CAL2104465.1"/>
    </source>
</evidence>
<dbReference type="EMBL" id="CAXJIO010000017">
    <property type="protein sequence ID" value="CAL2104465.1"/>
    <property type="molecule type" value="Genomic_DNA"/>
</dbReference>
<protein>
    <recommendedName>
        <fullName evidence="3">Phage protein</fullName>
    </recommendedName>
</protein>
<sequence length="107" mass="12636">MEDKKYIVGISPKDKFHLRMHIEQQIGEIIYKQLISLLEIIGEERNDLGMPHLRLGYYLDTNNTGSRSFLLDEKAFDMIYDNYSHSFFKELNAFASRERKKGSEVLF</sequence>
<evidence type="ECO:0000313" key="2">
    <source>
        <dbReference type="Proteomes" id="UP001497527"/>
    </source>
</evidence>
<accession>A0ABP1F313</accession>
<gene>
    <name evidence="1" type="ORF">T190423A01A_80002</name>
</gene>